<reference evidence="1" key="1">
    <citation type="submission" date="2015-07" db="EMBL/GenBank/DDBJ databases">
        <title>MeaNS - Measles Nucleotide Surveillance Program.</title>
        <authorList>
            <person name="Tran T."/>
            <person name="Druce J."/>
        </authorList>
    </citation>
    <scope>NUCLEOTIDE SEQUENCE</scope>
    <source>
        <strain evidence="1">UCB-OBI-ISO-001</strain>
        <tissue evidence="1">Gonad</tissue>
    </source>
</reference>
<proteinExistence type="predicted"/>
<evidence type="ECO:0000313" key="1">
    <source>
        <dbReference type="EMBL" id="KOF97077.1"/>
    </source>
</evidence>
<protein>
    <submittedName>
        <fullName evidence="1">Uncharacterized protein</fullName>
    </submittedName>
</protein>
<name>A0A0L8I6I3_OCTBM</name>
<dbReference type="EMBL" id="KQ416401">
    <property type="protein sequence ID" value="KOF97077.1"/>
    <property type="molecule type" value="Genomic_DNA"/>
</dbReference>
<sequence length="67" mass="7704">MKGGCRLNRCPLSKYELCVVYAGVQDLCLSIKMQSYILQVSMNCALFCNIELISNSWPGKFFMEDWN</sequence>
<gene>
    <name evidence="1" type="ORF">OCBIM_22031578mg</name>
</gene>
<dbReference type="AlphaFoldDB" id="A0A0L8I6I3"/>
<organism evidence="1">
    <name type="scientific">Octopus bimaculoides</name>
    <name type="common">California two-spotted octopus</name>
    <dbReference type="NCBI Taxonomy" id="37653"/>
    <lineage>
        <taxon>Eukaryota</taxon>
        <taxon>Metazoa</taxon>
        <taxon>Spiralia</taxon>
        <taxon>Lophotrochozoa</taxon>
        <taxon>Mollusca</taxon>
        <taxon>Cephalopoda</taxon>
        <taxon>Coleoidea</taxon>
        <taxon>Octopodiformes</taxon>
        <taxon>Octopoda</taxon>
        <taxon>Incirrata</taxon>
        <taxon>Octopodidae</taxon>
        <taxon>Octopus</taxon>
    </lineage>
</organism>
<accession>A0A0L8I6I3</accession>